<proteinExistence type="predicted"/>
<dbReference type="Proteomes" id="UP000008177">
    <property type="component" value="Unplaced contigs"/>
</dbReference>
<dbReference type="InParanoid" id="G2Y6B3"/>
<name>G2Y6B3_BOTF4</name>
<protein>
    <submittedName>
        <fullName evidence="2">Uncharacterized protein</fullName>
    </submittedName>
</protein>
<accession>G2Y6B3</accession>
<dbReference type="AlphaFoldDB" id="G2Y6B3"/>
<sequence length="34" mass="3750">MNILKWETDGRASATMSPRSPNYVTVSPGLGHYL</sequence>
<feature type="region of interest" description="Disordered" evidence="1">
    <location>
        <begin position="1"/>
        <end position="21"/>
    </location>
</feature>
<evidence type="ECO:0000256" key="1">
    <source>
        <dbReference type="SAM" id="MobiDB-lite"/>
    </source>
</evidence>
<feature type="compositionally biased region" description="Basic and acidic residues" evidence="1">
    <location>
        <begin position="1"/>
        <end position="10"/>
    </location>
</feature>
<gene>
    <name evidence="2" type="ORF">BofuT4_uP111780.1</name>
</gene>
<evidence type="ECO:0000313" key="3">
    <source>
        <dbReference type="Proteomes" id="UP000008177"/>
    </source>
</evidence>
<organism evidence="2 3">
    <name type="scientific">Botryotinia fuckeliana (strain T4)</name>
    <name type="common">Noble rot fungus</name>
    <name type="synonym">Botrytis cinerea</name>
    <dbReference type="NCBI Taxonomy" id="999810"/>
    <lineage>
        <taxon>Eukaryota</taxon>
        <taxon>Fungi</taxon>
        <taxon>Dikarya</taxon>
        <taxon>Ascomycota</taxon>
        <taxon>Pezizomycotina</taxon>
        <taxon>Leotiomycetes</taxon>
        <taxon>Helotiales</taxon>
        <taxon>Sclerotiniaceae</taxon>
        <taxon>Botrytis</taxon>
    </lineage>
</organism>
<dbReference type="EMBL" id="FQ790291">
    <property type="protein sequence ID" value="CCD48165.1"/>
    <property type="molecule type" value="Genomic_DNA"/>
</dbReference>
<dbReference type="HOGENOM" id="CLU_3376994_0_0_1"/>
<evidence type="ECO:0000313" key="2">
    <source>
        <dbReference type="EMBL" id="CCD48165.1"/>
    </source>
</evidence>
<reference evidence="3" key="1">
    <citation type="journal article" date="2011" name="PLoS Genet.">
        <title>Genomic analysis of the necrotrophic fungal pathogens Sclerotinia sclerotiorum and Botrytis cinerea.</title>
        <authorList>
            <person name="Amselem J."/>
            <person name="Cuomo C.A."/>
            <person name="van Kan J.A."/>
            <person name="Viaud M."/>
            <person name="Benito E.P."/>
            <person name="Couloux A."/>
            <person name="Coutinho P.M."/>
            <person name="de Vries R.P."/>
            <person name="Dyer P.S."/>
            <person name="Fillinger S."/>
            <person name="Fournier E."/>
            <person name="Gout L."/>
            <person name="Hahn M."/>
            <person name="Kohn L."/>
            <person name="Lapalu N."/>
            <person name="Plummer K.M."/>
            <person name="Pradier J.M."/>
            <person name="Quevillon E."/>
            <person name="Sharon A."/>
            <person name="Simon A."/>
            <person name="ten Have A."/>
            <person name="Tudzynski B."/>
            <person name="Tudzynski P."/>
            <person name="Wincker P."/>
            <person name="Andrew M."/>
            <person name="Anthouard V."/>
            <person name="Beever R.E."/>
            <person name="Beffa R."/>
            <person name="Benoit I."/>
            <person name="Bouzid O."/>
            <person name="Brault B."/>
            <person name="Chen Z."/>
            <person name="Choquer M."/>
            <person name="Collemare J."/>
            <person name="Cotton P."/>
            <person name="Danchin E.G."/>
            <person name="Da Silva C."/>
            <person name="Gautier A."/>
            <person name="Giraud C."/>
            <person name="Giraud T."/>
            <person name="Gonzalez C."/>
            <person name="Grossetete S."/>
            <person name="Guldener U."/>
            <person name="Henrissat B."/>
            <person name="Howlett B.J."/>
            <person name="Kodira C."/>
            <person name="Kretschmer M."/>
            <person name="Lappartient A."/>
            <person name="Leroch M."/>
            <person name="Levis C."/>
            <person name="Mauceli E."/>
            <person name="Neuveglise C."/>
            <person name="Oeser B."/>
            <person name="Pearson M."/>
            <person name="Poulain J."/>
            <person name="Poussereau N."/>
            <person name="Quesneville H."/>
            <person name="Rascle C."/>
            <person name="Schumacher J."/>
            <person name="Segurens B."/>
            <person name="Sexton A."/>
            <person name="Silva E."/>
            <person name="Sirven C."/>
            <person name="Soanes D.M."/>
            <person name="Talbot N.J."/>
            <person name="Templeton M."/>
            <person name="Yandava C."/>
            <person name="Yarden O."/>
            <person name="Zeng Q."/>
            <person name="Rollins J.A."/>
            <person name="Lebrun M.H."/>
            <person name="Dickman M."/>
        </authorList>
    </citation>
    <scope>NUCLEOTIDE SEQUENCE [LARGE SCALE GENOMIC DNA]</scope>
    <source>
        <strain evidence="3">T4</strain>
    </source>
</reference>